<dbReference type="Proteomes" id="UP000593562">
    <property type="component" value="Unassembled WGS sequence"/>
</dbReference>
<name>A0A7J7CK77_TRIWF</name>
<dbReference type="EMBL" id="JAAARO010000016">
    <property type="protein sequence ID" value="KAF5734459.1"/>
    <property type="molecule type" value="Genomic_DNA"/>
</dbReference>
<evidence type="ECO:0000313" key="3">
    <source>
        <dbReference type="Proteomes" id="UP000593562"/>
    </source>
</evidence>
<accession>A0A7J7CK77</accession>
<proteinExistence type="predicted"/>
<dbReference type="InParanoid" id="A0A7J7CK77"/>
<sequence length="316" mass="35569">MFTIKVSRTIVTIIALFGFCNLSCIWENKEYAKFRKHAFKHKADLEFCFTGTYATGSARLAPSSGYIPPPKYPVSEGTQYTQHENGLETWFGGGYVPEPPNPCTDPPNVFNLGESPQRVIEDDDISSASSRNKGVPVTLSHTSESLGKRSFEGSVNRSSSKKQSVTRADEHDTMLRLVKAVETHVSVSNSVAPTRSGNVNNTTVAMEILSQMRREQPISNDIILFAADLFADNRAKADMFCSLDPDLRLPYLEKKYQQSTNMGGNRKTDMVDDDYDDEWDDDYDDEWEVNRKRNDDFILITSVTAAAIWYQNRRAA</sequence>
<reference evidence="2 3" key="1">
    <citation type="journal article" date="2020" name="Nat. Commun.">
        <title>Genome of Tripterygium wilfordii and identification of cytochrome P450 involved in triptolide biosynthesis.</title>
        <authorList>
            <person name="Tu L."/>
            <person name="Su P."/>
            <person name="Zhang Z."/>
            <person name="Gao L."/>
            <person name="Wang J."/>
            <person name="Hu T."/>
            <person name="Zhou J."/>
            <person name="Zhang Y."/>
            <person name="Zhao Y."/>
            <person name="Liu Y."/>
            <person name="Song Y."/>
            <person name="Tong Y."/>
            <person name="Lu Y."/>
            <person name="Yang J."/>
            <person name="Xu C."/>
            <person name="Jia M."/>
            <person name="Peters R.J."/>
            <person name="Huang L."/>
            <person name="Gao W."/>
        </authorList>
    </citation>
    <scope>NUCLEOTIDE SEQUENCE [LARGE SCALE GENOMIC DNA]</scope>
    <source>
        <strain evidence="3">cv. XIE 37</strain>
        <tissue evidence="2">Leaf</tissue>
    </source>
</reference>
<evidence type="ECO:0000313" key="2">
    <source>
        <dbReference type="EMBL" id="KAF5734459.1"/>
    </source>
</evidence>
<dbReference type="AlphaFoldDB" id="A0A7J7CK77"/>
<gene>
    <name evidence="2" type="ORF">HS088_TW16G00908</name>
</gene>
<protein>
    <submittedName>
        <fullName evidence="2">Uncharacterized protein</fullName>
    </submittedName>
</protein>
<evidence type="ECO:0000256" key="1">
    <source>
        <dbReference type="SAM" id="MobiDB-lite"/>
    </source>
</evidence>
<comment type="caution">
    <text evidence="2">The sequence shown here is derived from an EMBL/GenBank/DDBJ whole genome shotgun (WGS) entry which is preliminary data.</text>
</comment>
<keyword evidence="3" id="KW-1185">Reference proteome</keyword>
<feature type="region of interest" description="Disordered" evidence="1">
    <location>
        <begin position="124"/>
        <end position="170"/>
    </location>
</feature>
<organism evidence="2 3">
    <name type="scientific">Tripterygium wilfordii</name>
    <name type="common">Thunder God vine</name>
    <dbReference type="NCBI Taxonomy" id="458696"/>
    <lineage>
        <taxon>Eukaryota</taxon>
        <taxon>Viridiplantae</taxon>
        <taxon>Streptophyta</taxon>
        <taxon>Embryophyta</taxon>
        <taxon>Tracheophyta</taxon>
        <taxon>Spermatophyta</taxon>
        <taxon>Magnoliopsida</taxon>
        <taxon>eudicotyledons</taxon>
        <taxon>Gunneridae</taxon>
        <taxon>Pentapetalae</taxon>
        <taxon>rosids</taxon>
        <taxon>fabids</taxon>
        <taxon>Celastrales</taxon>
        <taxon>Celastraceae</taxon>
        <taxon>Tripterygium</taxon>
    </lineage>
</organism>
<feature type="compositionally biased region" description="Polar residues" evidence="1">
    <location>
        <begin position="153"/>
        <end position="166"/>
    </location>
</feature>